<dbReference type="InterPro" id="IPR012675">
    <property type="entry name" value="Beta-grasp_dom_sf"/>
</dbReference>
<name>A0ABR5YXE4_9GAMM</name>
<evidence type="ECO:0000256" key="2">
    <source>
        <dbReference type="ARBA" id="ARBA00022723"/>
    </source>
</evidence>
<dbReference type="PANTHER" id="PTHR44379:SF6">
    <property type="entry name" value="BLR6046 PROTEIN"/>
    <property type="match status" value="1"/>
</dbReference>
<gene>
    <name evidence="7" type="ORF">G7026_04415</name>
</gene>
<dbReference type="Gene3D" id="3.10.20.30">
    <property type="match status" value="1"/>
</dbReference>
<dbReference type="Pfam" id="PF01799">
    <property type="entry name" value="Fer2_2"/>
    <property type="match status" value="1"/>
</dbReference>
<keyword evidence="8" id="KW-1185">Reference proteome</keyword>
<dbReference type="SUPFAM" id="SSF47741">
    <property type="entry name" value="CO dehydrogenase ISP C-domain like"/>
    <property type="match status" value="1"/>
</dbReference>
<evidence type="ECO:0000256" key="4">
    <source>
        <dbReference type="ARBA" id="ARBA00023004"/>
    </source>
</evidence>
<evidence type="ECO:0000256" key="5">
    <source>
        <dbReference type="ARBA" id="ARBA00023014"/>
    </source>
</evidence>
<accession>A0ABR5YXE4</accession>
<dbReference type="InterPro" id="IPR001041">
    <property type="entry name" value="2Fe-2S_ferredoxin-type"/>
</dbReference>
<keyword evidence="2" id="KW-0479">Metal-binding</keyword>
<dbReference type="InterPro" id="IPR006058">
    <property type="entry name" value="2Fe2S_fd_BS"/>
</dbReference>
<dbReference type="PROSITE" id="PS51085">
    <property type="entry name" value="2FE2S_FER_2"/>
    <property type="match status" value="1"/>
</dbReference>
<dbReference type="InterPro" id="IPR002888">
    <property type="entry name" value="2Fe-2S-bd"/>
</dbReference>
<dbReference type="PANTHER" id="PTHR44379">
    <property type="entry name" value="OXIDOREDUCTASE WITH IRON-SULFUR SUBUNIT"/>
    <property type="match status" value="1"/>
</dbReference>
<proteinExistence type="predicted"/>
<feature type="domain" description="2Fe-2S ferredoxin-type" evidence="6">
    <location>
        <begin position="1"/>
        <end position="77"/>
    </location>
</feature>
<dbReference type="InterPro" id="IPR036010">
    <property type="entry name" value="2Fe-2S_ferredoxin-like_sf"/>
</dbReference>
<dbReference type="InterPro" id="IPR051452">
    <property type="entry name" value="Diverse_Oxidoreductases"/>
</dbReference>
<evidence type="ECO:0000256" key="3">
    <source>
        <dbReference type="ARBA" id="ARBA00023002"/>
    </source>
</evidence>
<dbReference type="Pfam" id="PF00111">
    <property type="entry name" value="Fer2"/>
    <property type="match status" value="1"/>
</dbReference>
<evidence type="ECO:0000259" key="6">
    <source>
        <dbReference type="PROSITE" id="PS51085"/>
    </source>
</evidence>
<evidence type="ECO:0000256" key="1">
    <source>
        <dbReference type="ARBA" id="ARBA00022714"/>
    </source>
</evidence>
<dbReference type="SUPFAM" id="SSF54292">
    <property type="entry name" value="2Fe-2S ferredoxin-like"/>
    <property type="match status" value="1"/>
</dbReference>
<keyword evidence="1" id="KW-0001">2Fe-2S</keyword>
<organism evidence="7 8">
    <name type="scientific">Stutzerimonas azotifigens</name>
    <dbReference type="NCBI Taxonomy" id="291995"/>
    <lineage>
        <taxon>Bacteria</taxon>
        <taxon>Pseudomonadati</taxon>
        <taxon>Pseudomonadota</taxon>
        <taxon>Gammaproteobacteria</taxon>
        <taxon>Pseudomonadales</taxon>
        <taxon>Pseudomonadaceae</taxon>
        <taxon>Stutzerimonas</taxon>
    </lineage>
</organism>
<keyword evidence="4" id="KW-0408">Iron</keyword>
<dbReference type="Proteomes" id="UP000786387">
    <property type="component" value="Unassembled WGS sequence"/>
</dbReference>
<evidence type="ECO:0000313" key="7">
    <source>
        <dbReference type="EMBL" id="MBA1272590.1"/>
    </source>
</evidence>
<keyword evidence="5" id="KW-0411">Iron-sulfur</keyword>
<protein>
    <submittedName>
        <fullName evidence="7">(2Fe-2S)-binding protein</fullName>
    </submittedName>
</protein>
<evidence type="ECO:0000313" key="8">
    <source>
        <dbReference type="Proteomes" id="UP000786387"/>
    </source>
</evidence>
<dbReference type="InterPro" id="IPR036884">
    <property type="entry name" value="2Fe-2S-bd_dom_sf"/>
</dbReference>
<sequence length="158" mass="16689">MALSLHVNGQAHPVSADPDTPLLYVLRNELGLKGPKFGCGLGECGACTVLVEGSPVRSCVLPVASFAERVVTTLEGLGDADNPHPLQQAFIDEQAAQCAYCIPGMIMSAQALLSRVPEPSEAQIRQALMANLCGCGTHVRILRAVQRAARAMAGERRV</sequence>
<dbReference type="Gene3D" id="1.10.150.120">
    <property type="entry name" value="[2Fe-2S]-binding domain"/>
    <property type="match status" value="1"/>
</dbReference>
<reference evidence="7 8" key="1">
    <citation type="submission" date="2020-02" db="EMBL/GenBank/DDBJ databases">
        <title>Synteny-based analysis reveals conserved mechanism for high triclosan tolerance in Pseudomonas, as well as instances of horizontal transfer.</title>
        <authorList>
            <person name="Mcfarland A.G."/>
            <person name="Bertucci H.K."/>
            <person name="Litmann E."/>
            <person name="Shen J."/>
            <person name="Huttenhower C."/>
            <person name="Hartmann E.M."/>
        </authorList>
    </citation>
    <scope>NUCLEOTIDE SEQUENCE [LARGE SCALE GENOMIC DNA]</scope>
    <source>
        <strain evidence="7 8">115A1</strain>
    </source>
</reference>
<dbReference type="EMBL" id="JAAMRF010000002">
    <property type="protein sequence ID" value="MBA1272590.1"/>
    <property type="molecule type" value="Genomic_DNA"/>
</dbReference>
<comment type="caution">
    <text evidence="7">The sequence shown here is derived from an EMBL/GenBank/DDBJ whole genome shotgun (WGS) entry which is preliminary data.</text>
</comment>
<dbReference type="CDD" id="cd00207">
    <property type="entry name" value="fer2"/>
    <property type="match status" value="1"/>
</dbReference>
<keyword evidence="3" id="KW-0560">Oxidoreductase</keyword>
<dbReference type="PROSITE" id="PS00197">
    <property type="entry name" value="2FE2S_FER_1"/>
    <property type="match status" value="1"/>
</dbReference>
<dbReference type="RefSeq" id="WP_181069544.1">
    <property type="nucleotide sequence ID" value="NZ_JAAMRF010000002.1"/>
</dbReference>